<sequence>MVATSAVAVQGILSSLRVPARADEITIPADVTPERVPTEIVDFSFRTQTQDQLVEEIRRATVICLVYALDNENTIHPIEGRWLPLICSCFKATEARVPVVLVGNKLDLVPNSKMEVSPKLCSYARHFLFWPIAILPAESSVII</sequence>
<dbReference type="Gene3D" id="3.40.50.300">
    <property type="entry name" value="P-loop containing nucleotide triphosphate hydrolases"/>
    <property type="match status" value="1"/>
</dbReference>
<evidence type="ECO:0000313" key="1">
    <source>
        <dbReference type="EMBL" id="VDN23003.1"/>
    </source>
</evidence>
<keyword evidence="2" id="KW-1185">Reference proteome</keyword>
<dbReference type="InterPro" id="IPR027417">
    <property type="entry name" value="P-loop_NTPase"/>
</dbReference>
<dbReference type="GO" id="GO:0003924">
    <property type="term" value="F:GTPase activity"/>
    <property type="evidence" value="ECO:0007669"/>
    <property type="project" value="InterPro"/>
</dbReference>
<evidence type="ECO:0000313" key="2">
    <source>
        <dbReference type="Proteomes" id="UP000281553"/>
    </source>
</evidence>
<gene>
    <name evidence="1" type="ORF">DILT_LOCUS14167</name>
</gene>
<dbReference type="Proteomes" id="UP000281553">
    <property type="component" value="Unassembled WGS sequence"/>
</dbReference>
<name>A0A3P7MHE0_DIBLA</name>
<proteinExistence type="predicted"/>
<dbReference type="Pfam" id="PF00071">
    <property type="entry name" value="Ras"/>
    <property type="match status" value="1"/>
</dbReference>
<reference evidence="1 2" key="1">
    <citation type="submission" date="2018-11" db="EMBL/GenBank/DDBJ databases">
        <authorList>
            <consortium name="Pathogen Informatics"/>
        </authorList>
    </citation>
    <scope>NUCLEOTIDE SEQUENCE [LARGE SCALE GENOMIC DNA]</scope>
</reference>
<dbReference type="OrthoDB" id="10020961at2759"/>
<dbReference type="GO" id="GO:0005525">
    <property type="term" value="F:GTP binding"/>
    <property type="evidence" value="ECO:0007669"/>
    <property type="project" value="InterPro"/>
</dbReference>
<accession>A0A3P7MHE0</accession>
<dbReference type="EMBL" id="UYRU01073059">
    <property type="protein sequence ID" value="VDN23003.1"/>
    <property type="molecule type" value="Genomic_DNA"/>
</dbReference>
<dbReference type="SUPFAM" id="SSF52540">
    <property type="entry name" value="P-loop containing nucleoside triphosphate hydrolases"/>
    <property type="match status" value="1"/>
</dbReference>
<organism evidence="1 2">
    <name type="scientific">Dibothriocephalus latus</name>
    <name type="common">Fish tapeworm</name>
    <name type="synonym">Diphyllobothrium latum</name>
    <dbReference type="NCBI Taxonomy" id="60516"/>
    <lineage>
        <taxon>Eukaryota</taxon>
        <taxon>Metazoa</taxon>
        <taxon>Spiralia</taxon>
        <taxon>Lophotrochozoa</taxon>
        <taxon>Platyhelminthes</taxon>
        <taxon>Cestoda</taxon>
        <taxon>Eucestoda</taxon>
        <taxon>Diphyllobothriidea</taxon>
        <taxon>Diphyllobothriidae</taxon>
        <taxon>Dibothriocephalus</taxon>
    </lineage>
</organism>
<dbReference type="AlphaFoldDB" id="A0A3P7MHE0"/>
<protein>
    <submittedName>
        <fullName evidence="1">Uncharacterized protein</fullName>
    </submittedName>
</protein>
<dbReference type="InterPro" id="IPR001806">
    <property type="entry name" value="Small_GTPase"/>
</dbReference>